<reference evidence="1 2" key="1">
    <citation type="journal article" date="2014" name="PLoS ONE">
        <title>The first complete genome sequence of the class fimbriimonadia in the phylum armatimonadetes.</title>
        <authorList>
            <person name="Hu Z.Y."/>
            <person name="Wang Y.Z."/>
            <person name="Im W.T."/>
            <person name="Wang S.Y."/>
            <person name="Zhao G.P."/>
            <person name="Zheng H.J."/>
            <person name="Quan Z.X."/>
        </authorList>
    </citation>
    <scope>NUCLEOTIDE SEQUENCE [LARGE SCALE GENOMIC DNA]</scope>
    <source>
        <strain evidence="1">Gsoil 348</strain>
    </source>
</reference>
<evidence type="ECO:0008006" key="3">
    <source>
        <dbReference type="Google" id="ProtNLM"/>
    </source>
</evidence>
<protein>
    <recommendedName>
        <fullName evidence="3">Hypervirulence associated protein TUDOR domain-containing protein</fullName>
    </recommendedName>
</protein>
<dbReference type="RefSeq" id="WP_144241054.1">
    <property type="nucleotide sequence ID" value="NZ_CP007139.1"/>
</dbReference>
<dbReference type="EMBL" id="CP007139">
    <property type="protein sequence ID" value="AIE85027.1"/>
    <property type="molecule type" value="Genomic_DNA"/>
</dbReference>
<gene>
    <name evidence="1" type="ORF">OP10G_1659</name>
</gene>
<proteinExistence type="predicted"/>
<dbReference type="Proteomes" id="UP000027982">
    <property type="component" value="Chromosome"/>
</dbReference>
<name>A0A068NNQ0_FIMGI</name>
<dbReference type="AlphaFoldDB" id="A0A068NNQ0"/>
<dbReference type="KEGG" id="fgi:OP10G_1659"/>
<sequence>MGKKITERATGQIWTVMGDTEGHNILRDDNPPTARPKSYRIKNEATGEERLIGSDISARFEGNF</sequence>
<accession>A0A068NNQ0</accession>
<evidence type="ECO:0000313" key="1">
    <source>
        <dbReference type="EMBL" id="AIE85027.1"/>
    </source>
</evidence>
<dbReference type="HOGENOM" id="CLU_2861170_0_0_0"/>
<dbReference type="STRING" id="661478.OP10G_1659"/>
<organism evidence="1 2">
    <name type="scientific">Fimbriimonas ginsengisoli Gsoil 348</name>
    <dbReference type="NCBI Taxonomy" id="661478"/>
    <lineage>
        <taxon>Bacteria</taxon>
        <taxon>Bacillati</taxon>
        <taxon>Armatimonadota</taxon>
        <taxon>Fimbriimonadia</taxon>
        <taxon>Fimbriimonadales</taxon>
        <taxon>Fimbriimonadaceae</taxon>
        <taxon>Fimbriimonas</taxon>
    </lineage>
</organism>
<keyword evidence="2" id="KW-1185">Reference proteome</keyword>
<evidence type="ECO:0000313" key="2">
    <source>
        <dbReference type="Proteomes" id="UP000027982"/>
    </source>
</evidence>